<dbReference type="InterPro" id="IPR006076">
    <property type="entry name" value="FAD-dep_OxRdtase"/>
</dbReference>
<dbReference type="Gene3D" id="3.50.50.60">
    <property type="entry name" value="FAD/NAD(P)-binding domain"/>
    <property type="match status" value="1"/>
</dbReference>
<dbReference type="PRINTS" id="PR00411">
    <property type="entry name" value="PNDRDTASEI"/>
</dbReference>
<sequence>MSPPVDPVASDPALPQEVDVAIIGGGIAGITAAYFIAKAGQRVAVLEKGVVAGEQSSRNWGWCRIQNRDEREIPLMLKSMELWDTLPAEAGIDVGFRRTGLVYATRSEAELESWRRWIEMARGYQVHNQILTAEEARARTPGHSGAADWIGGIFSPRDGMAEPRKAAPAIAAAARRLGATIHQRCAVRGLDIQGGRVAGVITERGTLRAGAVLLAGGAWSSMLLRRHGIDLPQSSIRSTIFVTEPAEEVTPGGLYTPDVTIGRRQDGGYIVAANNRGQIEITPQGIRYARKFWPTLVARRKMVKFGIGESFFRGPQAITGRWRMDRPTIFEAEDMRTLDPTPNAAIVEPALAQLGRSYPALAGVKMAKLWGGWIDSTPDAVPVIGAVDALPGLFLSTGYSGHGFGIGPGAGRLAADLVMGRAPVVDPSPFRYARLVDGSPIQKPGMM</sequence>
<dbReference type="PANTHER" id="PTHR13847">
    <property type="entry name" value="SARCOSINE DEHYDROGENASE-RELATED"/>
    <property type="match status" value="1"/>
</dbReference>
<evidence type="ECO:0000259" key="3">
    <source>
        <dbReference type="Pfam" id="PF01266"/>
    </source>
</evidence>
<dbReference type="Gene3D" id="3.30.9.10">
    <property type="entry name" value="D-Amino Acid Oxidase, subunit A, domain 2"/>
    <property type="match status" value="1"/>
</dbReference>
<protein>
    <submittedName>
        <fullName evidence="4">D-amino-acid oxidase</fullName>
    </submittedName>
</protein>
<dbReference type="AlphaFoldDB" id="A0A2C7A2C8"/>
<evidence type="ECO:0000313" key="4">
    <source>
        <dbReference type="EMBL" id="PHK94218.1"/>
    </source>
</evidence>
<evidence type="ECO:0000256" key="1">
    <source>
        <dbReference type="ARBA" id="ARBA00009410"/>
    </source>
</evidence>
<dbReference type="Proteomes" id="UP000223527">
    <property type="component" value="Unassembled WGS sequence"/>
</dbReference>
<reference evidence="4 5" key="1">
    <citation type="submission" date="2017-10" db="EMBL/GenBank/DDBJ databases">
        <authorList>
            <person name="Banno H."/>
            <person name="Chua N.-H."/>
        </authorList>
    </citation>
    <scope>NUCLEOTIDE SEQUENCE [LARGE SCALE GENOMIC DNA]</scope>
    <source>
        <strain evidence="4 5">YW11</strain>
    </source>
</reference>
<dbReference type="GO" id="GO:0005886">
    <property type="term" value="C:plasma membrane"/>
    <property type="evidence" value="ECO:0007669"/>
    <property type="project" value="TreeGrafter"/>
</dbReference>
<gene>
    <name evidence="4" type="ORF">CR162_14880</name>
</gene>
<dbReference type="OrthoDB" id="9787190at2"/>
<name>A0A2C7A2C8_9PROT</name>
<accession>A0A2C7A2C8</accession>
<dbReference type="PANTHER" id="PTHR13847:SF280">
    <property type="entry name" value="D-AMINO ACID DEHYDROGENASE"/>
    <property type="match status" value="1"/>
</dbReference>
<dbReference type="EMBL" id="PDNU01000030">
    <property type="protein sequence ID" value="PHK94218.1"/>
    <property type="molecule type" value="Genomic_DNA"/>
</dbReference>
<evidence type="ECO:0000256" key="2">
    <source>
        <dbReference type="ARBA" id="ARBA00023002"/>
    </source>
</evidence>
<keyword evidence="5" id="KW-1185">Reference proteome</keyword>
<evidence type="ECO:0000313" key="5">
    <source>
        <dbReference type="Proteomes" id="UP000223527"/>
    </source>
</evidence>
<keyword evidence="2" id="KW-0560">Oxidoreductase</keyword>
<organism evidence="4 5">
    <name type="scientific">Teichococcus rhizosphaerae</name>
    <dbReference type="NCBI Taxonomy" id="1335062"/>
    <lineage>
        <taxon>Bacteria</taxon>
        <taxon>Pseudomonadati</taxon>
        <taxon>Pseudomonadota</taxon>
        <taxon>Alphaproteobacteria</taxon>
        <taxon>Acetobacterales</taxon>
        <taxon>Roseomonadaceae</taxon>
        <taxon>Roseomonas</taxon>
    </lineage>
</organism>
<feature type="domain" description="FAD dependent oxidoreductase" evidence="3">
    <location>
        <begin position="19"/>
        <end position="417"/>
    </location>
</feature>
<comment type="similarity">
    <text evidence="1">Belongs to the DadA oxidoreductase family.</text>
</comment>
<dbReference type="GO" id="GO:0055130">
    <property type="term" value="P:D-alanine catabolic process"/>
    <property type="evidence" value="ECO:0007669"/>
    <property type="project" value="TreeGrafter"/>
</dbReference>
<dbReference type="GO" id="GO:0005737">
    <property type="term" value="C:cytoplasm"/>
    <property type="evidence" value="ECO:0007669"/>
    <property type="project" value="TreeGrafter"/>
</dbReference>
<dbReference type="SUPFAM" id="SSF51905">
    <property type="entry name" value="FAD/NAD(P)-binding domain"/>
    <property type="match status" value="1"/>
</dbReference>
<comment type="caution">
    <text evidence="4">The sequence shown here is derived from an EMBL/GenBank/DDBJ whole genome shotgun (WGS) entry which is preliminary data.</text>
</comment>
<dbReference type="InterPro" id="IPR036188">
    <property type="entry name" value="FAD/NAD-bd_sf"/>
</dbReference>
<proteinExistence type="inferred from homology"/>
<dbReference type="GO" id="GO:0008718">
    <property type="term" value="F:D-amino-acid dehydrogenase activity"/>
    <property type="evidence" value="ECO:0007669"/>
    <property type="project" value="TreeGrafter"/>
</dbReference>
<dbReference type="RefSeq" id="WP_099096322.1">
    <property type="nucleotide sequence ID" value="NZ_PDNU01000030.1"/>
</dbReference>
<dbReference type="Pfam" id="PF01266">
    <property type="entry name" value="DAO"/>
    <property type="match status" value="1"/>
</dbReference>